<dbReference type="InterPro" id="IPR036291">
    <property type="entry name" value="NAD(P)-bd_dom_sf"/>
</dbReference>
<dbReference type="Gene3D" id="3.40.50.720">
    <property type="entry name" value="NAD(P)-binding Rossmann-like Domain"/>
    <property type="match status" value="1"/>
</dbReference>
<dbReference type="SUPFAM" id="SSF51735">
    <property type="entry name" value="NAD(P)-binding Rossmann-fold domains"/>
    <property type="match status" value="1"/>
</dbReference>
<keyword evidence="3" id="KW-1185">Reference proteome</keyword>
<dbReference type="EMBL" id="JAMXMC010000001">
    <property type="protein sequence ID" value="MCO5975290.1"/>
    <property type="molecule type" value="Genomic_DNA"/>
</dbReference>
<organism evidence="2 3">
    <name type="scientific">Ideonella oryzae</name>
    <dbReference type="NCBI Taxonomy" id="2937441"/>
    <lineage>
        <taxon>Bacteria</taxon>
        <taxon>Pseudomonadati</taxon>
        <taxon>Pseudomonadota</taxon>
        <taxon>Betaproteobacteria</taxon>
        <taxon>Burkholderiales</taxon>
        <taxon>Sphaerotilaceae</taxon>
        <taxon>Ideonella</taxon>
    </lineage>
</organism>
<evidence type="ECO:0000313" key="2">
    <source>
        <dbReference type="EMBL" id="MCO5975290.1"/>
    </source>
</evidence>
<feature type="domain" description="Enoyl reductase (ER)" evidence="1">
    <location>
        <begin position="14"/>
        <end position="332"/>
    </location>
</feature>
<dbReference type="RefSeq" id="WP_252767739.1">
    <property type="nucleotide sequence ID" value="NZ_JAMXMC010000001.1"/>
</dbReference>
<dbReference type="InterPro" id="IPR052711">
    <property type="entry name" value="Zinc_ADH-like"/>
</dbReference>
<sequence>MSDLLRQWQLTAPGLDHLSCIGSPMPQPGPGQVLVRVEAAALNYRDLMVTTGDYGRSMPHPLVPASDFAGTVTAVGAGVSRWQGGERVISTFVGGWIDGQAPADVTILGAPGPGGLASNVLLDAQWLVAAPANASAVQASTLPCAGLTAWFALVEQGGLRAGQTVLVHGTGGVALFGVQLARLHGAQAIVVSGSADKRERALALGAHHALPRDSDWPAEIRRLTGGHGVDQVLETVGGANVARSMAVLAQGGRLSMIGVLDGGEFTASTYDTLLQRAVVQGISVGHRRALEDLVRAVELNRLQPVIAAEYGFEEVPAAFAHLTRGAFGKVVVRM</sequence>
<dbReference type="SMART" id="SM00829">
    <property type="entry name" value="PKS_ER"/>
    <property type="match status" value="1"/>
</dbReference>
<proteinExistence type="predicted"/>
<accession>A0ABT1BGG2</accession>
<gene>
    <name evidence="2" type="ORF">M0L44_00955</name>
</gene>
<comment type="caution">
    <text evidence="2">The sequence shown here is derived from an EMBL/GenBank/DDBJ whole genome shotgun (WGS) entry which is preliminary data.</text>
</comment>
<dbReference type="InterPro" id="IPR020843">
    <property type="entry name" value="ER"/>
</dbReference>
<evidence type="ECO:0000259" key="1">
    <source>
        <dbReference type="SMART" id="SM00829"/>
    </source>
</evidence>
<protein>
    <submittedName>
        <fullName evidence="2">NAD(P)-dependent alcohol dehydrogenase</fullName>
    </submittedName>
</protein>
<reference evidence="2 3" key="1">
    <citation type="submission" date="2022-06" db="EMBL/GenBank/DDBJ databases">
        <title>Ideonella sp. NS12-5 Genome sequencing and assembly.</title>
        <authorList>
            <person name="Jung Y."/>
        </authorList>
    </citation>
    <scope>NUCLEOTIDE SEQUENCE [LARGE SCALE GENOMIC DNA]</scope>
    <source>
        <strain evidence="2 3">NS12-5</strain>
    </source>
</reference>
<dbReference type="Proteomes" id="UP001204851">
    <property type="component" value="Unassembled WGS sequence"/>
</dbReference>
<dbReference type="Pfam" id="PF00107">
    <property type="entry name" value="ADH_zinc_N"/>
    <property type="match status" value="1"/>
</dbReference>
<dbReference type="InterPro" id="IPR013149">
    <property type="entry name" value="ADH-like_C"/>
</dbReference>
<dbReference type="SUPFAM" id="SSF50129">
    <property type="entry name" value="GroES-like"/>
    <property type="match status" value="1"/>
</dbReference>
<dbReference type="InterPro" id="IPR013154">
    <property type="entry name" value="ADH-like_N"/>
</dbReference>
<dbReference type="PANTHER" id="PTHR45033">
    <property type="match status" value="1"/>
</dbReference>
<dbReference type="Pfam" id="PF08240">
    <property type="entry name" value="ADH_N"/>
    <property type="match status" value="1"/>
</dbReference>
<name>A0ABT1BGG2_9BURK</name>
<dbReference type="PANTHER" id="PTHR45033:SF2">
    <property type="entry name" value="ZINC-TYPE ALCOHOL DEHYDROGENASE-LIKE PROTEIN C1773.06C"/>
    <property type="match status" value="1"/>
</dbReference>
<dbReference type="CDD" id="cd08276">
    <property type="entry name" value="MDR7"/>
    <property type="match status" value="1"/>
</dbReference>
<evidence type="ECO:0000313" key="3">
    <source>
        <dbReference type="Proteomes" id="UP001204851"/>
    </source>
</evidence>
<dbReference type="Gene3D" id="3.90.180.10">
    <property type="entry name" value="Medium-chain alcohol dehydrogenases, catalytic domain"/>
    <property type="match status" value="1"/>
</dbReference>
<dbReference type="InterPro" id="IPR011032">
    <property type="entry name" value="GroES-like_sf"/>
</dbReference>